<feature type="compositionally biased region" description="Polar residues" evidence="1">
    <location>
        <begin position="140"/>
        <end position="152"/>
    </location>
</feature>
<dbReference type="RefSeq" id="WP_235866497.1">
    <property type="nucleotide sequence ID" value="NZ_FWYD01000001.1"/>
</dbReference>
<dbReference type="EMBL" id="FWYD01000001">
    <property type="protein sequence ID" value="SMC41556.1"/>
    <property type="molecule type" value="Genomic_DNA"/>
</dbReference>
<dbReference type="CDD" id="cd04765">
    <property type="entry name" value="HTH_MlrA-like_sg2"/>
    <property type="match status" value="1"/>
</dbReference>
<dbReference type="GO" id="GO:0003677">
    <property type="term" value="F:DNA binding"/>
    <property type="evidence" value="ECO:0007669"/>
    <property type="project" value="InterPro"/>
</dbReference>
<dbReference type="InterPro" id="IPR009061">
    <property type="entry name" value="DNA-bd_dom_put_sf"/>
</dbReference>
<evidence type="ECO:0000256" key="1">
    <source>
        <dbReference type="SAM" id="MobiDB-lite"/>
    </source>
</evidence>
<dbReference type="SUPFAM" id="SSF46955">
    <property type="entry name" value="Putative DNA-binding domain"/>
    <property type="match status" value="1"/>
</dbReference>
<evidence type="ECO:0000313" key="4">
    <source>
        <dbReference type="Proteomes" id="UP000192330"/>
    </source>
</evidence>
<sequence length="350" mass="38046">MSKSPDAFRTISEVAEWLETPAHVLRFWESKFTQVKPVKRAGGRRYYRPADMELIGGIKKLLHDDGMTIKGVQKMLREQGVRKVSQLSQAIDDAMEPEFEPAPFHEMAEAEGTVVPFGVRETPSHGASPPDTAAGLPSPVTESPNPGAQTPSAPVDIPTEMAGSQPVAREAPSPEPQMVAQTSAHAERTSGPHEDSPPLVAPEHRPDLPTDMKAAQRDEPLQETAIPADTADLPDFLTSPTFSDPGPEHAEPNLPPETPAPVAEEPKLADAPEDADHIEDVIPDPQHDPEPAPRAQIAEVAFVPQDAKIEARPGALTLLSRLHRLTLEDAVKINDVAERLREINDRSFNH</sequence>
<feature type="compositionally biased region" description="Basic and acidic residues" evidence="1">
    <location>
        <begin position="185"/>
        <end position="220"/>
    </location>
</feature>
<evidence type="ECO:0000259" key="2">
    <source>
        <dbReference type="PROSITE" id="PS50937"/>
    </source>
</evidence>
<reference evidence="3 4" key="1">
    <citation type="submission" date="2017-04" db="EMBL/GenBank/DDBJ databases">
        <authorList>
            <person name="Afonso C.L."/>
            <person name="Miller P.J."/>
            <person name="Scott M.A."/>
            <person name="Spackman E."/>
            <person name="Goraichik I."/>
            <person name="Dimitrov K.M."/>
            <person name="Suarez D.L."/>
            <person name="Swayne D.E."/>
        </authorList>
    </citation>
    <scope>NUCLEOTIDE SEQUENCE [LARGE SCALE GENOMIC DNA]</scope>
    <source>
        <strain evidence="3 4">CGMCC 1.12644</strain>
    </source>
</reference>
<dbReference type="Proteomes" id="UP000192330">
    <property type="component" value="Unassembled WGS sequence"/>
</dbReference>
<organism evidence="3 4">
    <name type="scientific">Primorskyibacter flagellatus</name>
    <dbReference type="NCBI Taxonomy" id="1387277"/>
    <lineage>
        <taxon>Bacteria</taxon>
        <taxon>Pseudomonadati</taxon>
        <taxon>Pseudomonadota</taxon>
        <taxon>Alphaproteobacteria</taxon>
        <taxon>Rhodobacterales</taxon>
        <taxon>Roseobacteraceae</taxon>
        <taxon>Primorskyibacter</taxon>
    </lineage>
</organism>
<dbReference type="GO" id="GO:0006355">
    <property type="term" value="P:regulation of DNA-templated transcription"/>
    <property type="evidence" value="ECO:0007669"/>
    <property type="project" value="InterPro"/>
</dbReference>
<dbReference type="AlphaFoldDB" id="A0A1W1YZJ8"/>
<feature type="compositionally biased region" description="Basic and acidic residues" evidence="1">
    <location>
        <begin position="264"/>
        <end position="291"/>
    </location>
</feature>
<dbReference type="STRING" id="1387277.SAMN06295998_10195"/>
<accession>A0A1W1YZJ8</accession>
<dbReference type="InterPro" id="IPR000551">
    <property type="entry name" value="MerR-type_HTH_dom"/>
</dbReference>
<evidence type="ECO:0000313" key="3">
    <source>
        <dbReference type="EMBL" id="SMC41556.1"/>
    </source>
</evidence>
<feature type="region of interest" description="Disordered" evidence="1">
    <location>
        <begin position="118"/>
        <end position="293"/>
    </location>
</feature>
<gene>
    <name evidence="3" type="ORF">SAMN06295998_10195</name>
</gene>
<protein>
    <submittedName>
        <fullName evidence="3">MerR HTH family regulatory protein</fullName>
    </submittedName>
</protein>
<dbReference type="SMART" id="SM00422">
    <property type="entry name" value="HTH_MERR"/>
    <property type="match status" value="1"/>
</dbReference>
<name>A0A1W1YZJ8_9RHOB</name>
<dbReference type="PROSITE" id="PS50937">
    <property type="entry name" value="HTH_MERR_2"/>
    <property type="match status" value="1"/>
</dbReference>
<keyword evidence="4" id="KW-1185">Reference proteome</keyword>
<dbReference type="Gene3D" id="1.10.1660.10">
    <property type="match status" value="1"/>
</dbReference>
<proteinExistence type="predicted"/>
<feature type="domain" description="HTH merR-type" evidence="2">
    <location>
        <begin position="10"/>
        <end position="78"/>
    </location>
</feature>
<dbReference type="Pfam" id="PF13411">
    <property type="entry name" value="MerR_1"/>
    <property type="match status" value="1"/>
</dbReference>